<accession>A0A074RQ56</accession>
<dbReference type="Pfam" id="PF20149">
    <property type="entry name" value="DUF6532"/>
    <property type="match status" value="1"/>
</dbReference>
<gene>
    <name evidence="4" type="ORF">V565_181420</name>
</gene>
<sequence length="547" mass="62654">MLRVLFLILREPGCYADLVGEFFPCTRHSPPHYDYFHITFLNSTRAFNPDRYESLNLWPVVHYMWIVLGNPQYAAQFNLEPFVRLSFISQTATKIRLRLKEPTAGYASPISCYTSMTLPQADTGLLFLEQQHINFDCGVVPLEDDTGAVHWNIPPADIQDVVTRVELNLSWIPDEDLPQFEAAYNARWRRFDQAYNWPEYEIYEIMVNGISTKRGKAKEILREFVARVSGFCQNLNKHEVIQRNMDNFNRLYPNNFHYLSADPRQGDYEHPEIGHCIALITFPGQSSVGVLYPVYFQDMPLTAVAFCLAIEWANGWRQNGDLGAGAMREKYEAHLAGLNELHRVAPRRMRRLQNEWREYVINYSGALLDPTDQPTTNLEGPAQMRPDTPEPDNTISVEEMNDRLFETARQESIQDRLAQIAAEELTAPMDIDNLNTHTSAPPARSTHAVPTRQLYWTEPVLEGYFDSVSEALEIKARADSVNAKITYVAELQGLLRELLAESSGHRMELIIIALIAVEVVIAIIRDGPELWHMVTGAEVDKKEERNH</sequence>
<evidence type="ECO:0000256" key="2">
    <source>
        <dbReference type="SAM" id="SignalP"/>
    </source>
</evidence>
<feature type="signal peptide" evidence="2">
    <location>
        <begin position="1"/>
        <end position="16"/>
    </location>
</feature>
<evidence type="ECO:0000259" key="3">
    <source>
        <dbReference type="Pfam" id="PF20149"/>
    </source>
</evidence>
<name>A0A074RQ56_9AGAM</name>
<feature type="chain" id="PRO_5001699540" description="DUF6532 domain-containing protein" evidence="2">
    <location>
        <begin position="17"/>
        <end position="547"/>
    </location>
</feature>
<dbReference type="EMBL" id="AZST01000951">
    <property type="protein sequence ID" value="KEP46793.1"/>
    <property type="molecule type" value="Genomic_DNA"/>
</dbReference>
<reference evidence="4 5" key="1">
    <citation type="submission" date="2013-12" db="EMBL/GenBank/DDBJ databases">
        <authorList>
            <person name="Cubeta M."/>
            <person name="Pakala S."/>
            <person name="Fedorova N."/>
            <person name="Thomas E."/>
            <person name="Dean R."/>
            <person name="Jabaji S."/>
            <person name="Neate S."/>
            <person name="Toda T."/>
            <person name="Tavantzis S."/>
            <person name="Vilgalys R."/>
            <person name="Bharathan N."/>
            <person name="Pakala S."/>
            <person name="Losada L.S."/>
            <person name="Zafar N."/>
            <person name="Nierman W."/>
        </authorList>
    </citation>
    <scope>NUCLEOTIDE SEQUENCE [LARGE SCALE GENOMIC DNA]</scope>
    <source>
        <strain evidence="4 5">123E</strain>
    </source>
</reference>
<comment type="caution">
    <text evidence="4">The sequence shown here is derived from an EMBL/GenBank/DDBJ whole genome shotgun (WGS) entry which is preliminary data.</text>
</comment>
<evidence type="ECO:0000256" key="1">
    <source>
        <dbReference type="SAM" id="MobiDB-lite"/>
    </source>
</evidence>
<evidence type="ECO:0000313" key="4">
    <source>
        <dbReference type="EMBL" id="KEP46793.1"/>
    </source>
</evidence>
<evidence type="ECO:0000313" key="5">
    <source>
        <dbReference type="Proteomes" id="UP000027456"/>
    </source>
</evidence>
<dbReference type="InterPro" id="IPR051624">
    <property type="entry name" value="RMD1/Sad1-interacting"/>
</dbReference>
<dbReference type="AlphaFoldDB" id="A0A074RQ56"/>
<dbReference type="OrthoDB" id="242766at2759"/>
<organism evidence="4 5">
    <name type="scientific">Rhizoctonia solani 123E</name>
    <dbReference type="NCBI Taxonomy" id="1423351"/>
    <lineage>
        <taxon>Eukaryota</taxon>
        <taxon>Fungi</taxon>
        <taxon>Dikarya</taxon>
        <taxon>Basidiomycota</taxon>
        <taxon>Agaricomycotina</taxon>
        <taxon>Agaricomycetes</taxon>
        <taxon>Cantharellales</taxon>
        <taxon>Ceratobasidiaceae</taxon>
        <taxon>Rhizoctonia</taxon>
    </lineage>
</organism>
<dbReference type="HOGENOM" id="CLU_497957_0_0_1"/>
<dbReference type="PANTHER" id="PTHR16255">
    <property type="entry name" value="REQUIRED FOR MEIOTIC NUCLEAR DIVISION PROTEIN 1 HOMOLOG"/>
    <property type="match status" value="1"/>
</dbReference>
<proteinExistence type="predicted"/>
<dbReference type="InterPro" id="IPR045341">
    <property type="entry name" value="DUF6532"/>
</dbReference>
<feature type="region of interest" description="Disordered" evidence="1">
    <location>
        <begin position="370"/>
        <end position="393"/>
    </location>
</feature>
<protein>
    <recommendedName>
        <fullName evidence="3">DUF6532 domain-containing protein</fullName>
    </recommendedName>
</protein>
<dbReference type="Proteomes" id="UP000027456">
    <property type="component" value="Unassembled WGS sequence"/>
</dbReference>
<keyword evidence="2" id="KW-0732">Signal</keyword>
<feature type="domain" description="DUF6532" evidence="3">
    <location>
        <begin position="186"/>
        <end position="340"/>
    </location>
</feature>
<dbReference type="GO" id="GO:0070131">
    <property type="term" value="P:positive regulation of mitochondrial translation"/>
    <property type="evidence" value="ECO:0007669"/>
    <property type="project" value="TreeGrafter"/>
</dbReference>
<keyword evidence="5" id="KW-1185">Reference proteome</keyword>
<dbReference type="PANTHER" id="PTHR16255:SF1">
    <property type="entry name" value="REQUIRED FOR MEIOTIC NUCLEAR DIVISION PROTEIN 1 HOMOLOG"/>
    <property type="match status" value="1"/>
</dbReference>